<evidence type="ECO:0000313" key="2">
    <source>
        <dbReference type="Proteomes" id="UP001172673"/>
    </source>
</evidence>
<keyword evidence="2" id="KW-1185">Reference proteome</keyword>
<dbReference type="InterPro" id="IPR032466">
    <property type="entry name" value="Metal_Hydrolase"/>
</dbReference>
<dbReference type="AlphaFoldDB" id="A0AA38XFJ4"/>
<dbReference type="Gene3D" id="3.20.20.140">
    <property type="entry name" value="Metal-dependent hydrolases"/>
    <property type="match status" value="1"/>
</dbReference>
<accession>A0AA38XFJ4</accession>
<gene>
    <name evidence="1" type="ORF">H2200_004147</name>
</gene>
<comment type="caution">
    <text evidence="1">The sequence shown here is derived from an EMBL/GenBank/DDBJ whole genome shotgun (WGS) entry which is preliminary data.</text>
</comment>
<dbReference type="PANTHER" id="PTHR43135:SF3">
    <property type="entry name" value="ALPHA-D-RIBOSE 1-METHYLPHOSPHONATE 5-TRIPHOSPHATE DIPHOSPHATASE"/>
    <property type="match status" value="1"/>
</dbReference>
<dbReference type="PANTHER" id="PTHR43135">
    <property type="entry name" value="ALPHA-D-RIBOSE 1-METHYLPHOSPHONATE 5-TRIPHOSPHATE DIPHOSPHATASE"/>
    <property type="match status" value="1"/>
</dbReference>
<dbReference type="SUPFAM" id="SSF51556">
    <property type="entry name" value="Metallo-dependent hydrolases"/>
    <property type="match status" value="1"/>
</dbReference>
<evidence type="ECO:0008006" key="3">
    <source>
        <dbReference type="Google" id="ProtNLM"/>
    </source>
</evidence>
<protein>
    <recommendedName>
        <fullName evidence="3">Amidohydrolase-related domain-containing protein</fullName>
    </recommendedName>
</protein>
<proteinExistence type="predicted"/>
<dbReference type="EMBL" id="JAPDRK010000005">
    <property type="protein sequence ID" value="KAJ9612550.1"/>
    <property type="molecule type" value="Genomic_DNA"/>
</dbReference>
<dbReference type="Proteomes" id="UP001172673">
    <property type="component" value="Unassembled WGS sequence"/>
</dbReference>
<reference evidence="1" key="1">
    <citation type="submission" date="2022-10" db="EMBL/GenBank/DDBJ databases">
        <title>Culturing micro-colonial fungi from biological soil crusts in the Mojave desert and describing Neophaeococcomyces mojavensis, and introducing the new genera and species Taxawa tesnikishii.</title>
        <authorList>
            <person name="Kurbessoian T."/>
            <person name="Stajich J.E."/>
        </authorList>
    </citation>
    <scope>NUCLEOTIDE SEQUENCE</scope>
    <source>
        <strain evidence="1">TK_41</strain>
    </source>
</reference>
<evidence type="ECO:0000313" key="1">
    <source>
        <dbReference type="EMBL" id="KAJ9612550.1"/>
    </source>
</evidence>
<dbReference type="InterPro" id="IPR051781">
    <property type="entry name" value="Metallo-dep_Hydrolase"/>
</dbReference>
<organism evidence="1 2">
    <name type="scientific">Cladophialophora chaetospira</name>
    <dbReference type="NCBI Taxonomy" id="386627"/>
    <lineage>
        <taxon>Eukaryota</taxon>
        <taxon>Fungi</taxon>
        <taxon>Dikarya</taxon>
        <taxon>Ascomycota</taxon>
        <taxon>Pezizomycotina</taxon>
        <taxon>Eurotiomycetes</taxon>
        <taxon>Chaetothyriomycetidae</taxon>
        <taxon>Chaetothyriales</taxon>
        <taxon>Herpotrichiellaceae</taxon>
        <taxon>Cladophialophora</taxon>
    </lineage>
</organism>
<name>A0AA38XFJ4_9EURO</name>
<sequence length="102" mass="10803">MQQSNSAAALSSLLFSEEELRLGADFIKIEGGGVVASPRGSLGHIDFTDEEIRAITTVTSNAGSFTTAHAYTPQVIQHAMHTSVLGIEHGIYLDKATAELMA</sequence>